<dbReference type="AlphaFoldDB" id="Q8TM69"/>
<keyword evidence="2" id="KW-1185">Reference proteome</keyword>
<evidence type="ECO:0000313" key="2">
    <source>
        <dbReference type="Proteomes" id="UP000002487"/>
    </source>
</evidence>
<reference evidence="1 2" key="1">
    <citation type="journal article" date="2002" name="Genome Res.">
        <title>The genome of Methanosarcina acetivorans reveals extensive metabolic and physiological diversity.</title>
        <authorList>
            <person name="Galagan J.E."/>
            <person name="Nusbaum C."/>
            <person name="Roy A."/>
            <person name="Endrizzi M.G."/>
            <person name="Macdonald P."/>
            <person name="FitzHugh W."/>
            <person name="Calvo S."/>
            <person name="Engels R."/>
            <person name="Smirnov S."/>
            <person name="Atnoor D."/>
            <person name="Brown A."/>
            <person name="Allen N."/>
            <person name="Naylor J."/>
            <person name="Stange-Thomann N."/>
            <person name="DeArellano K."/>
            <person name="Johnson R."/>
            <person name="Linton L."/>
            <person name="McEwan P."/>
            <person name="McKernan K."/>
            <person name="Talamas J."/>
            <person name="Tirrell A."/>
            <person name="Ye W."/>
            <person name="Zimmer A."/>
            <person name="Barber R.D."/>
            <person name="Cann I."/>
            <person name="Graham D.E."/>
            <person name="Grahame D.A."/>
            <person name="Guss A."/>
            <person name="Hedderich R."/>
            <person name="Ingram-Smith C."/>
            <person name="Kuettner C.H."/>
            <person name="Krzycki J.A."/>
            <person name="Leigh J.A."/>
            <person name="Li W."/>
            <person name="Liu J."/>
            <person name="Mukhopadhyay B."/>
            <person name="Reeve J.N."/>
            <person name="Smith K."/>
            <person name="Springer T.A."/>
            <person name="Umayam L.A."/>
            <person name="White O."/>
            <person name="White R.H."/>
            <person name="de Macario E.C."/>
            <person name="Ferry J.G."/>
            <person name="Jarrell K.F."/>
            <person name="Jing H."/>
            <person name="Macario A.J.L."/>
            <person name="Paulsen I."/>
            <person name="Pritchett M."/>
            <person name="Sowers K.R."/>
            <person name="Swanson R.V."/>
            <person name="Zinder S.H."/>
            <person name="Lander E."/>
            <person name="Metcalf W.W."/>
            <person name="Birren B."/>
        </authorList>
    </citation>
    <scope>NUCLEOTIDE SEQUENCE [LARGE SCALE GENOMIC DNA]</scope>
    <source>
        <strain evidence="2">ATCC 35395 / DSM 2834 / JCM 12185 / C2A</strain>
    </source>
</reference>
<protein>
    <submittedName>
        <fullName evidence="1">Uncharacterized protein</fullName>
    </submittedName>
</protein>
<evidence type="ECO:0000313" key="1">
    <source>
        <dbReference type="EMBL" id="AAM06178.1"/>
    </source>
</evidence>
<accession>Q8TM69</accession>
<dbReference type="RefSeq" id="WP_011022753.1">
    <property type="nucleotide sequence ID" value="NC_003552.1"/>
</dbReference>
<dbReference type="STRING" id="188937.MA_2801"/>
<sequence>MSEKNNGSEVSGFSDAPTLRIPEAFIVLSPDQVNGDKTYPGTVGLKYGPTKEDWIRLPYTSMKKLIDFCRENSSLFNSQLQKEREKNQVTDL</sequence>
<gene>
    <name evidence="1" type="ordered locus">MA_2801</name>
</gene>
<proteinExistence type="predicted"/>
<dbReference type="InParanoid" id="Q8TM69"/>
<name>Q8TM69_METAC</name>
<dbReference type="EnsemblBacteria" id="AAM06178">
    <property type="protein sequence ID" value="AAM06178"/>
    <property type="gene ID" value="MA_2801"/>
</dbReference>
<dbReference type="Proteomes" id="UP000002487">
    <property type="component" value="Chromosome"/>
</dbReference>
<organism evidence="1 2">
    <name type="scientific">Methanosarcina acetivorans (strain ATCC 35395 / DSM 2834 / JCM 12185 / C2A)</name>
    <dbReference type="NCBI Taxonomy" id="188937"/>
    <lineage>
        <taxon>Archaea</taxon>
        <taxon>Methanobacteriati</taxon>
        <taxon>Methanobacteriota</taxon>
        <taxon>Stenosarchaea group</taxon>
        <taxon>Methanomicrobia</taxon>
        <taxon>Methanosarcinales</taxon>
        <taxon>Methanosarcinaceae</taxon>
        <taxon>Methanosarcina</taxon>
    </lineage>
</organism>
<dbReference type="EMBL" id="AE010299">
    <property type="protein sequence ID" value="AAM06178.1"/>
    <property type="molecule type" value="Genomic_DNA"/>
</dbReference>
<dbReference type="KEGG" id="mac:MA_2801"/>
<dbReference type="HOGENOM" id="CLU_2152663_0_0_2"/>
<dbReference type="GeneID" id="1474695"/>